<feature type="signal peptide" evidence="1">
    <location>
        <begin position="1"/>
        <end position="15"/>
    </location>
</feature>
<dbReference type="PANTHER" id="PTHR43662:SF6">
    <property type="entry name" value="DUF1996 DOMAIN-CONTAINING PROTEIN"/>
    <property type="match status" value="1"/>
</dbReference>
<keyword evidence="1" id="KW-0732">Signal</keyword>
<dbReference type="PANTHER" id="PTHR43662">
    <property type="match status" value="1"/>
</dbReference>
<proteinExistence type="predicted"/>
<accession>A0AAN6TC93</accession>
<dbReference type="InterPro" id="IPR018535">
    <property type="entry name" value="DUF1996"/>
</dbReference>
<dbReference type="Proteomes" id="UP001302812">
    <property type="component" value="Unassembled WGS sequence"/>
</dbReference>
<protein>
    <recommendedName>
        <fullName evidence="2">DUF1996 domain-containing protein</fullName>
    </recommendedName>
</protein>
<comment type="caution">
    <text evidence="3">The sequence shown here is derived from an EMBL/GenBank/DDBJ whole genome shotgun (WGS) entry which is preliminary data.</text>
</comment>
<sequence length="360" mass="39205">MLWTALIALSAFAEAAPAPNPQFGGGMGQMTMLRFGCSQIVIDRIDPLVNPGQMPSPHIHQIVGGNAFNVTMPTDDVSQHASCTTCAFADDFSNYWTANLFFKARNGSYKRVPQGAAAFQFNDRFSTQTDGGILVYYVSAQPGSITAFKPGFRMLVGDPNMRSRPDQSLRRQNCYRCYTGPNFGGDTAAPCQGTIDTEKLPAAPCPGGIRSNIHFPTCWDGKNLDTPNHQDHVAYPVNGPATFLSLGGNCPASHPVRIPQLMYEVVWDTTKFNNRAEWPADGSQPFVLSTGDPTGLGQHGDYVFGWKGDSLQRAMDTAGCFGAQCANLRTQTIDAAKRCAVRQSVKENYDQWLDKLPGVM</sequence>
<gene>
    <name evidence="3" type="ORF">N656DRAFT_780442</name>
</gene>
<evidence type="ECO:0000256" key="1">
    <source>
        <dbReference type="SAM" id="SignalP"/>
    </source>
</evidence>
<dbReference type="Pfam" id="PF09362">
    <property type="entry name" value="DUF1996"/>
    <property type="match status" value="1"/>
</dbReference>
<feature type="chain" id="PRO_5042897113" description="DUF1996 domain-containing protein" evidence="1">
    <location>
        <begin position="16"/>
        <end position="360"/>
    </location>
</feature>
<dbReference type="EMBL" id="MU853345">
    <property type="protein sequence ID" value="KAK4111704.1"/>
    <property type="molecule type" value="Genomic_DNA"/>
</dbReference>
<name>A0AAN6TC93_9PEZI</name>
<evidence type="ECO:0000313" key="4">
    <source>
        <dbReference type="Proteomes" id="UP001302812"/>
    </source>
</evidence>
<evidence type="ECO:0000259" key="2">
    <source>
        <dbReference type="Pfam" id="PF09362"/>
    </source>
</evidence>
<keyword evidence="4" id="KW-1185">Reference proteome</keyword>
<dbReference type="RefSeq" id="XP_064669274.1">
    <property type="nucleotide sequence ID" value="XM_064815375.1"/>
</dbReference>
<organism evidence="3 4">
    <name type="scientific">Canariomyces notabilis</name>
    <dbReference type="NCBI Taxonomy" id="2074819"/>
    <lineage>
        <taxon>Eukaryota</taxon>
        <taxon>Fungi</taxon>
        <taxon>Dikarya</taxon>
        <taxon>Ascomycota</taxon>
        <taxon>Pezizomycotina</taxon>
        <taxon>Sordariomycetes</taxon>
        <taxon>Sordariomycetidae</taxon>
        <taxon>Sordariales</taxon>
        <taxon>Chaetomiaceae</taxon>
        <taxon>Canariomyces</taxon>
    </lineage>
</organism>
<dbReference type="GeneID" id="89939500"/>
<feature type="domain" description="DUF1996" evidence="2">
    <location>
        <begin position="46"/>
        <end position="306"/>
    </location>
</feature>
<dbReference type="AlphaFoldDB" id="A0AAN6TC93"/>
<evidence type="ECO:0000313" key="3">
    <source>
        <dbReference type="EMBL" id="KAK4111704.1"/>
    </source>
</evidence>
<reference evidence="3" key="1">
    <citation type="journal article" date="2023" name="Mol. Phylogenet. Evol.">
        <title>Genome-scale phylogeny and comparative genomics of the fungal order Sordariales.</title>
        <authorList>
            <person name="Hensen N."/>
            <person name="Bonometti L."/>
            <person name="Westerberg I."/>
            <person name="Brannstrom I.O."/>
            <person name="Guillou S."/>
            <person name="Cros-Aarteil S."/>
            <person name="Calhoun S."/>
            <person name="Haridas S."/>
            <person name="Kuo A."/>
            <person name="Mondo S."/>
            <person name="Pangilinan J."/>
            <person name="Riley R."/>
            <person name="LaButti K."/>
            <person name="Andreopoulos B."/>
            <person name="Lipzen A."/>
            <person name="Chen C."/>
            <person name="Yan M."/>
            <person name="Daum C."/>
            <person name="Ng V."/>
            <person name="Clum A."/>
            <person name="Steindorff A."/>
            <person name="Ohm R.A."/>
            <person name="Martin F."/>
            <person name="Silar P."/>
            <person name="Natvig D.O."/>
            <person name="Lalanne C."/>
            <person name="Gautier V."/>
            <person name="Ament-Velasquez S.L."/>
            <person name="Kruys A."/>
            <person name="Hutchinson M.I."/>
            <person name="Powell A.J."/>
            <person name="Barry K."/>
            <person name="Miller A.N."/>
            <person name="Grigoriev I.V."/>
            <person name="Debuchy R."/>
            <person name="Gladieux P."/>
            <person name="Hiltunen Thoren M."/>
            <person name="Johannesson H."/>
        </authorList>
    </citation>
    <scope>NUCLEOTIDE SEQUENCE</scope>
    <source>
        <strain evidence="3">CBS 508.74</strain>
    </source>
</reference>
<reference evidence="3" key="2">
    <citation type="submission" date="2023-05" db="EMBL/GenBank/DDBJ databases">
        <authorList>
            <consortium name="Lawrence Berkeley National Laboratory"/>
            <person name="Steindorff A."/>
            <person name="Hensen N."/>
            <person name="Bonometti L."/>
            <person name="Westerberg I."/>
            <person name="Brannstrom I.O."/>
            <person name="Guillou S."/>
            <person name="Cros-Aarteil S."/>
            <person name="Calhoun S."/>
            <person name="Haridas S."/>
            <person name="Kuo A."/>
            <person name="Mondo S."/>
            <person name="Pangilinan J."/>
            <person name="Riley R."/>
            <person name="Labutti K."/>
            <person name="Andreopoulos B."/>
            <person name="Lipzen A."/>
            <person name="Chen C."/>
            <person name="Yanf M."/>
            <person name="Daum C."/>
            <person name="Ng V."/>
            <person name="Clum A."/>
            <person name="Ohm R."/>
            <person name="Martin F."/>
            <person name="Silar P."/>
            <person name="Natvig D."/>
            <person name="Lalanne C."/>
            <person name="Gautier V."/>
            <person name="Ament-Velasquez S.L."/>
            <person name="Kruys A."/>
            <person name="Hutchinson M.I."/>
            <person name="Powell A.J."/>
            <person name="Barry K."/>
            <person name="Miller A.N."/>
            <person name="Grigoriev I.V."/>
            <person name="Debuchy R."/>
            <person name="Gladieux P."/>
            <person name="Thoren M.H."/>
            <person name="Johannesson H."/>
        </authorList>
    </citation>
    <scope>NUCLEOTIDE SEQUENCE</scope>
    <source>
        <strain evidence="3">CBS 508.74</strain>
    </source>
</reference>